<name>A0A4Z2C7C5_9TELE</name>
<comment type="caution">
    <text evidence="2">The sequence shown here is derived from an EMBL/GenBank/DDBJ whole genome shotgun (WGS) entry which is preliminary data.</text>
</comment>
<dbReference type="Proteomes" id="UP000516260">
    <property type="component" value="Chromosome 12"/>
</dbReference>
<accession>A0A4Z2C7C5</accession>
<proteinExistence type="predicted"/>
<sequence>MHSSSYNRPPPPPPPTYLPLLKTAWTHADFGVDPGQIWAESGPIIADVLAAPAAPVPDLVLCRDRQSLKEHPPPPPSELPPVEETGGQWLAVEAKGKQDGFSFINGKASSILAPLMMSEWQRART</sequence>
<reference evidence="2 3" key="1">
    <citation type="submission" date="2019-04" db="EMBL/GenBank/DDBJ databases">
        <title>The sequence and de novo assembly of Takifugu bimaculatus genome using PacBio and Hi-C technologies.</title>
        <authorList>
            <person name="Xu P."/>
            <person name="Liu B."/>
            <person name="Zhou Z."/>
        </authorList>
    </citation>
    <scope>NUCLEOTIDE SEQUENCE [LARGE SCALE GENOMIC DNA]</scope>
    <source>
        <strain evidence="2">TB-2018</strain>
        <tissue evidence="2">Muscle</tissue>
    </source>
</reference>
<dbReference type="EMBL" id="SWLE01000004">
    <property type="protein sequence ID" value="TNN00110.1"/>
    <property type="molecule type" value="Genomic_DNA"/>
</dbReference>
<dbReference type="AlphaFoldDB" id="A0A4Z2C7C5"/>
<evidence type="ECO:0000256" key="1">
    <source>
        <dbReference type="SAM" id="MobiDB-lite"/>
    </source>
</evidence>
<gene>
    <name evidence="2" type="ORF">fugu_011356</name>
</gene>
<protein>
    <submittedName>
        <fullName evidence="2">Uncharacterized protein</fullName>
    </submittedName>
</protein>
<evidence type="ECO:0000313" key="3">
    <source>
        <dbReference type="Proteomes" id="UP000516260"/>
    </source>
</evidence>
<evidence type="ECO:0000313" key="2">
    <source>
        <dbReference type="EMBL" id="TNN00110.1"/>
    </source>
</evidence>
<feature type="region of interest" description="Disordered" evidence="1">
    <location>
        <begin position="64"/>
        <end position="88"/>
    </location>
</feature>
<organism evidence="2 3">
    <name type="scientific">Takifugu bimaculatus</name>
    <dbReference type="NCBI Taxonomy" id="433685"/>
    <lineage>
        <taxon>Eukaryota</taxon>
        <taxon>Metazoa</taxon>
        <taxon>Chordata</taxon>
        <taxon>Craniata</taxon>
        <taxon>Vertebrata</taxon>
        <taxon>Euteleostomi</taxon>
        <taxon>Actinopterygii</taxon>
        <taxon>Neopterygii</taxon>
        <taxon>Teleostei</taxon>
        <taxon>Neoteleostei</taxon>
        <taxon>Acanthomorphata</taxon>
        <taxon>Eupercaria</taxon>
        <taxon>Tetraodontiformes</taxon>
        <taxon>Tetradontoidea</taxon>
        <taxon>Tetraodontidae</taxon>
        <taxon>Takifugu</taxon>
    </lineage>
</organism>
<keyword evidence="3" id="KW-1185">Reference proteome</keyword>